<evidence type="ECO:0000256" key="2">
    <source>
        <dbReference type="ARBA" id="ARBA00007299"/>
    </source>
</evidence>
<sequence>MDIDAETDTLDLHFRHVAPDVRGELESMLRIYHLSPQELFYKWESYSIRMGCDLNYTNARNLKKDIQDQLDRETREKVHMRHPPSAKTPRTVKMLDVNADFMGDLIPTTPKNRTTIGGPTPKRRVENTPLGKTPQHLQSSPAGAAFPQTPTPHTGATPFSQRTTPGAVVEVLNPHISEQGPIAAGTKWEDRVKLAAYTEIKKFSYRPMFQKLLEASEVFDDKIEEFAQLIQEHHNITEFGNPAVVDQEEVVVVGRITSDDLDGKLNHQSILLESSRRMGGGARIPLKLDKVSSYSVFPGQIVAIKGTNAGGEYFAVREFLELPRLPAAASTPAELQANAAKLESDGPLSLFVTTGPYTTDDNLYFEALEEIIERAEESRPDVLLMIGPFVDIEHPLISTGDFDLEDPEEEPTLEGLFREKVSKQLKRLQHTLIILIPSPRDAISKHVSFPQEAFSRKGLDLPKNVKLLPSPATITLNEVIFTLTAPDIIFHMGRFEVNKNPSNTNGPHRVVSHLISQRSVYPLFPPPASGTIPKQSQPCPLDVPFVRLADLPNVAPDVLIVPSMMVSFVKVVDGVVAINPGALSKGKGAGTWVRMWITPARVGTEEGQIPHRIHERVRAEVVRI</sequence>
<dbReference type="GO" id="GO:0006270">
    <property type="term" value="P:DNA replication initiation"/>
    <property type="evidence" value="ECO:0007669"/>
    <property type="project" value="TreeGrafter"/>
</dbReference>
<keyword evidence="4 6" id="KW-0235">DNA replication</keyword>
<comment type="function">
    <text evidence="6">Accessory subunit of the DNA polymerase alpha complex (also known as the alpha DNA polymerase-primase complex) which plays an essential role in the initiation of DNA synthesis.</text>
</comment>
<evidence type="ECO:0000256" key="6">
    <source>
        <dbReference type="PIRNR" id="PIRNR018300"/>
    </source>
</evidence>
<dbReference type="GO" id="GO:0003677">
    <property type="term" value="F:DNA binding"/>
    <property type="evidence" value="ECO:0007669"/>
    <property type="project" value="InterPro"/>
</dbReference>
<dbReference type="GO" id="GO:0005658">
    <property type="term" value="C:alpha DNA polymerase:primase complex"/>
    <property type="evidence" value="ECO:0007669"/>
    <property type="project" value="TreeGrafter"/>
</dbReference>
<gene>
    <name evidence="10" type="ORF">BJ508DRAFT_416118</name>
</gene>
<dbReference type="Pfam" id="PF04042">
    <property type="entry name" value="DNA_pol_E_B"/>
    <property type="match status" value="1"/>
</dbReference>
<protein>
    <recommendedName>
        <fullName evidence="3 6">DNA polymerase alpha subunit B</fullName>
    </recommendedName>
</protein>
<feature type="domain" description="DNA polymerase alpha/delta/epsilon subunit B" evidence="8">
    <location>
        <begin position="352"/>
        <end position="570"/>
    </location>
</feature>
<comment type="similarity">
    <text evidence="2 6">Belongs to the DNA polymerase alpha subunit B family.</text>
</comment>
<evidence type="ECO:0000313" key="10">
    <source>
        <dbReference type="EMBL" id="RPA79179.1"/>
    </source>
</evidence>
<evidence type="ECO:0000313" key="11">
    <source>
        <dbReference type="Proteomes" id="UP000275078"/>
    </source>
</evidence>
<evidence type="ECO:0000256" key="1">
    <source>
        <dbReference type="ARBA" id="ARBA00004123"/>
    </source>
</evidence>
<accession>A0A3N4HZR7</accession>
<dbReference type="PIRSF" id="PIRSF018300">
    <property type="entry name" value="DNA_pol_alph_2"/>
    <property type="match status" value="1"/>
</dbReference>
<organism evidence="10 11">
    <name type="scientific">Ascobolus immersus RN42</name>
    <dbReference type="NCBI Taxonomy" id="1160509"/>
    <lineage>
        <taxon>Eukaryota</taxon>
        <taxon>Fungi</taxon>
        <taxon>Dikarya</taxon>
        <taxon>Ascomycota</taxon>
        <taxon>Pezizomycotina</taxon>
        <taxon>Pezizomycetes</taxon>
        <taxon>Pezizales</taxon>
        <taxon>Ascobolaceae</taxon>
        <taxon>Ascobolus</taxon>
    </lineage>
</organism>
<dbReference type="EMBL" id="ML119702">
    <property type="protein sequence ID" value="RPA79179.1"/>
    <property type="molecule type" value="Genomic_DNA"/>
</dbReference>
<evidence type="ECO:0000259" key="8">
    <source>
        <dbReference type="Pfam" id="PF04042"/>
    </source>
</evidence>
<feature type="region of interest" description="Disordered" evidence="7">
    <location>
        <begin position="103"/>
        <end position="150"/>
    </location>
</feature>
<dbReference type="AlphaFoldDB" id="A0A3N4HZR7"/>
<proteinExistence type="inferred from homology"/>
<evidence type="ECO:0000256" key="3">
    <source>
        <dbReference type="ARBA" id="ARBA00018596"/>
    </source>
</evidence>
<evidence type="ECO:0000259" key="9">
    <source>
        <dbReference type="Pfam" id="PF22062"/>
    </source>
</evidence>
<keyword evidence="11" id="KW-1185">Reference proteome</keyword>
<dbReference type="PANTHER" id="PTHR23061">
    <property type="entry name" value="DNA POLYMERASE 2 ALPHA 70 KDA SUBUNIT"/>
    <property type="match status" value="1"/>
</dbReference>
<dbReference type="PANTHER" id="PTHR23061:SF12">
    <property type="entry name" value="DNA POLYMERASE ALPHA SUBUNIT B"/>
    <property type="match status" value="1"/>
</dbReference>
<dbReference type="InterPro" id="IPR007185">
    <property type="entry name" value="DNA_pol_a/d/e_bsu"/>
</dbReference>
<dbReference type="InterPro" id="IPR016722">
    <property type="entry name" value="DNA_pol_alpha_bsu"/>
</dbReference>
<reference evidence="10 11" key="1">
    <citation type="journal article" date="2018" name="Nat. Ecol. Evol.">
        <title>Pezizomycetes genomes reveal the molecular basis of ectomycorrhizal truffle lifestyle.</title>
        <authorList>
            <person name="Murat C."/>
            <person name="Payen T."/>
            <person name="Noel B."/>
            <person name="Kuo A."/>
            <person name="Morin E."/>
            <person name="Chen J."/>
            <person name="Kohler A."/>
            <person name="Krizsan K."/>
            <person name="Balestrini R."/>
            <person name="Da Silva C."/>
            <person name="Montanini B."/>
            <person name="Hainaut M."/>
            <person name="Levati E."/>
            <person name="Barry K.W."/>
            <person name="Belfiori B."/>
            <person name="Cichocki N."/>
            <person name="Clum A."/>
            <person name="Dockter R.B."/>
            <person name="Fauchery L."/>
            <person name="Guy J."/>
            <person name="Iotti M."/>
            <person name="Le Tacon F."/>
            <person name="Lindquist E.A."/>
            <person name="Lipzen A."/>
            <person name="Malagnac F."/>
            <person name="Mello A."/>
            <person name="Molinier V."/>
            <person name="Miyauchi S."/>
            <person name="Poulain J."/>
            <person name="Riccioni C."/>
            <person name="Rubini A."/>
            <person name="Sitrit Y."/>
            <person name="Splivallo R."/>
            <person name="Traeger S."/>
            <person name="Wang M."/>
            <person name="Zifcakova L."/>
            <person name="Wipf D."/>
            <person name="Zambonelli A."/>
            <person name="Paolocci F."/>
            <person name="Nowrousian M."/>
            <person name="Ottonello S."/>
            <person name="Baldrian P."/>
            <person name="Spatafora J.W."/>
            <person name="Henrissat B."/>
            <person name="Nagy L.G."/>
            <person name="Aury J.M."/>
            <person name="Wincker P."/>
            <person name="Grigoriev I.V."/>
            <person name="Bonfante P."/>
            <person name="Martin F.M."/>
        </authorList>
    </citation>
    <scope>NUCLEOTIDE SEQUENCE [LARGE SCALE GENOMIC DNA]</scope>
    <source>
        <strain evidence="10 11">RN42</strain>
    </source>
</reference>
<evidence type="ECO:0000256" key="4">
    <source>
        <dbReference type="ARBA" id="ARBA00022705"/>
    </source>
</evidence>
<name>A0A3N4HZR7_ASCIM</name>
<dbReference type="OrthoDB" id="336885at2759"/>
<dbReference type="Gene3D" id="3.60.21.60">
    <property type="match status" value="2"/>
</dbReference>
<dbReference type="Proteomes" id="UP000275078">
    <property type="component" value="Unassembled WGS sequence"/>
</dbReference>
<feature type="domain" description="DNA polymerase alpha subunit B OB" evidence="9">
    <location>
        <begin position="216"/>
        <end position="322"/>
    </location>
</feature>
<dbReference type="STRING" id="1160509.A0A3N4HZR7"/>
<evidence type="ECO:0000256" key="7">
    <source>
        <dbReference type="SAM" id="MobiDB-lite"/>
    </source>
</evidence>
<evidence type="ECO:0000256" key="5">
    <source>
        <dbReference type="ARBA" id="ARBA00023242"/>
    </source>
</evidence>
<dbReference type="Pfam" id="PF22062">
    <property type="entry name" value="OB_DPOA2"/>
    <property type="match status" value="1"/>
</dbReference>
<keyword evidence="5 6" id="KW-0539">Nucleus</keyword>
<comment type="subcellular location">
    <subcellularLocation>
        <location evidence="1 6">Nucleus</location>
    </subcellularLocation>
</comment>
<dbReference type="InterPro" id="IPR054300">
    <property type="entry name" value="OB_DPOA2"/>
</dbReference>